<reference evidence="2 3" key="1">
    <citation type="submission" date="2018-03" db="EMBL/GenBank/DDBJ databases">
        <title>Genomic Encyclopedia of Type Strains, Phase III (KMG-III): the genomes of soil and plant-associated and newly described type strains.</title>
        <authorList>
            <person name="Whitman W."/>
        </authorList>
    </citation>
    <scope>NUCLEOTIDE SEQUENCE [LARGE SCALE GENOMIC DNA]</scope>
    <source>
        <strain evidence="2 3">CGMCC 4.7104</strain>
    </source>
</reference>
<dbReference type="SUPFAM" id="SSF53597">
    <property type="entry name" value="Dihydrofolate reductase-like"/>
    <property type="match status" value="1"/>
</dbReference>
<dbReference type="Proteomes" id="UP000238312">
    <property type="component" value="Unassembled WGS sequence"/>
</dbReference>
<dbReference type="InterPro" id="IPR024072">
    <property type="entry name" value="DHFR-like_dom_sf"/>
</dbReference>
<name>A0A2T0MNR9_9ACTN</name>
<dbReference type="Gene3D" id="3.40.430.10">
    <property type="entry name" value="Dihydrofolate Reductase, subunit A"/>
    <property type="match status" value="1"/>
</dbReference>
<evidence type="ECO:0000313" key="3">
    <source>
        <dbReference type="Proteomes" id="UP000238312"/>
    </source>
</evidence>
<proteinExistence type="predicted"/>
<dbReference type="GO" id="GO:0009231">
    <property type="term" value="P:riboflavin biosynthetic process"/>
    <property type="evidence" value="ECO:0007669"/>
    <property type="project" value="InterPro"/>
</dbReference>
<dbReference type="GO" id="GO:0008703">
    <property type="term" value="F:5-amino-6-(5-phosphoribosylamino)uracil reductase activity"/>
    <property type="evidence" value="ECO:0007669"/>
    <property type="project" value="InterPro"/>
</dbReference>
<accession>A0A2T0MNR9</accession>
<dbReference type="AlphaFoldDB" id="A0A2T0MNR9"/>
<evidence type="ECO:0000313" key="2">
    <source>
        <dbReference type="EMBL" id="PRX59608.1"/>
    </source>
</evidence>
<keyword evidence="3" id="KW-1185">Reference proteome</keyword>
<dbReference type="Pfam" id="PF01872">
    <property type="entry name" value="RibD_C"/>
    <property type="match status" value="1"/>
</dbReference>
<evidence type="ECO:0000259" key="1">
    <source>
        <dbReference type="Pfam" id="PF01872"/>
    </source>
</evidence>
<dbReference type="EMBL" id="PVNG01000019">
    <property type="protein sequence ID" value="PRX59608.1"/>
    <property type="molecule type" value="Genomic_DNA"/>
</dbReference>
<sequence>MVLYVLVSGLVKIVDALGVTMGKVFTQASVSLDGYISGPGQSGFDKLFAWCTAGTVATPTADPDRLTYRTSEATARYLRGLQEMLGACVVGRNLFDLTAGWDGRHPSGVPVFVVSHRPPPSGWAATTPFTFVSDGVENAIARAREVAGHRDVGVGPGGTVADALRAGLLDELRMDVVPVVLGGGTPVLAGLTATAPIGFEQAEVIEGIGVTHMIYRRAPQRRV</sequence>
<protein>
    <submittedName>
        <fullName evidence="2">RibD domain-containing protein</fullName>
    </submittedName>
</protein>
<comment type="caution">
    <text evidence="2">The sequence shown here is derived from an EMBL/GenBank/DDBJ whole genome shotgun (WGS) entry which is preliminary data.</text>
</comment>
<organism evidence="2 3">
    <name type="scientific">Nonomuraea fuscirosea</name>
    <dbReference type="NCBI Taxonomy" id="1291556"/>
    <lineage>
        <taxon>Bacteria</taxon>
        <taxon>Bacillati</taxon>
        <taxon>Actinomycetota</taxon>
        <taxon>Actinomycetes</taxon>
        <taxon>Streptosporangiales</taxon>
        <taxon>Streptosporangiaceae</taxon>
        <taxon>Nonomuraea</taxon>
    </lineage>
</organism>
<feature type="domain" description="Bacterial bifunctional deaminase-reductase C-terminal" evidence="1">
    <location>
        <begin position="23"/>
        <end position="190"/>
    </location>
</feature>
<gene>
    <name evidence="2" type="ORF">B0I32_11951</name>
</gene>
<dbReference type="InterPro" id="IPR002734">
    <property type="entry name" value="RibDG_C"/>
</dbReference>